<gene>
    <name evidence="6" type="ORF">Lalb_Chr08g0233711</name>
</gene>
<keyword evidence="3" id="KW-0732">Signal</keyword>
<dbReference type="Proteomes" id="UP000447434">
    <property type="component" value="Chromosome 8"/>
</dbReference>
<dbReference type="PANTHER" id="PTHR13683">
    <property type="entry name" value="ASPARTYL PROTEASES"/>
    <property type="match status" value="1"/>
</dbReference>
<sequence>MSYTPLIPNQLHYNINLESISINEHIWKIDPSVFTTSSNKGAIIDSGTTLAYFIEGVYNPIVEAITRTIPKSISTSDYDGYHCYLITTSLKEKNGAF</sequence>
<dbReference type="InterPro" id="IPR021109">
    <property type="entry name" value="Peptidase_aspartic_dom_sf"/>
</dbReference>
<keyword evidence="6" id="KW-0119">Carbohydrate metabolism</keyword>
<dbReference type="EMBL" id="WOCE01000008">
    <property type="protein sequence ID" value="KAE9608274.1"/>
    <property type="molecule type" value="Genomic_DNA"/>
</dbReference>
<evidence type="ECO:0000256" key="3">
    <source>
        <dbReference type="ARBA" id="ARBA00022729"/>
    </source>
</evidence>
<name>A0A6A4Q4C2_LUPAL</name>
<protein>
    <submittedName>
        <fullName evidence="6">Putative aspartic peptidase domain, xylanase inhibitor</fullName>
    </submittedName>
</protein>
<comment type="similarity">
    <text evidence="1">Belongs to the peptidase A1 family.</text>
</comment>
<evidence type="ECO:0000313" key="6">
    <source>
        <dbReference type="EMBL" id="KAE9608274.1"/>
    </source>
</evidence>
<evidence type="ECO:0000313" key="7">
    <source>
        <dbReference type="Proteomes" id="UP000447434"/>
    </source>
</evidence>
<dbReference type="InterPro" id="IPR032799">
    <property type="entry name" value="TAXi_C"/>
</dbReference>
<dbReference type="InterPro" id="IPR001461">
    <property type="entry name" value="Aspartic_peptidase_A1"/>
</dbReference>
<accession>A0A6A4Q4C2</accession>
<comment type="caution">
    <text evidence="6">The sequence shown here is derived from an EMBL/GenBank/DDBJ whole genome shotgun (WGS) entry which is preliminary data.</text>
</comment>
<dbReference type="OrthoDB" id="982298at2759"/>
<dbReference type="GO" id="GO:0006508">
    <property type="term" value="P:proteolysis"/>
    <property type="evidence" value="ECO:0007669"/>
    <property type="project" value="UniProtKB-KW"/>
</dbReference>
<dbReference type="SUPFAM" id="SSF50630">
    <property type="entry name" value="Acid proteases"/>
    <property type="match status" value="1"/>
</dbReference>
<dbReference type="PANTHER" id="PTHR13683:SF375">
    <property type="entry name" value="PEPTIDASE A1 DOMAIN-CONTAINING PROTEIN"/>
    <property type="match status" value="1"/>
</dbReference>
<keyword evidence="4 6" id="KW-0378">Hydrolase</keyword>
<dbReference type="Gene3D" id="2.40.70.10">
    <property type="entry name" value="Acid Proteases"/>
    <property type="match status" value="1"/>
</dbReference>
<dbReference type="Pfam" id="PF14541">
    <property type="entry name" value="TAXi_C"/>
    <property type="match status" value="1"/>
</dbReference>
<organism evidence="6 7">
    <name type="scientific">Lupinus albus</name>
    <name type="common">White lupine</name>
    <name type="synonym">Lupinus termis</name>
    <dbReference type="NCBI Taxonomy" id="3870"/>
    <lineage>
        <taxon>Eukaryota</taxon>
        <taxon>Viridiplantae</taxon>
        <taxon>Streptophyta</taxon>
        <taxon>Embryophyta</taxon>
        <taxon>Tracheophyta</taxon>
        <taxon>Spermatophyta</taxon>
        <taxon>Magnoliopsida</taxon>
        <taxon>eudicotyledons</taxon>
        <taxon>Gunneridae</taxon>
        <taxon>Pentapetalae</taxon>
        <taxon>rosids</taxon>
        <taxon>fabids</taxon>
        <taxon>Fabales</taxon>
        <taxon>Fabaceae</taxon>
        <taxon>Papilionoideae</taxon>
        <taxon>50 kb inversion clade</taxon>
        <taxon>genistoids sensu lato</taxon>
        <taxon>core genistoids</taxon>
        <taxon>Genisteae</taxon>
        <taxon>Lupinus</taxon>
    </lineage>
</organism>
<reference evidence="7" key="1">
    <citation type="journal article" date="2020" name="Nat. Commun.">
        <title>Genome sequence of the cluster root forming white lupin.</title>
        <authorList>
            <person name="Hufnagel B."/>
            <person name="Marques A."/>
            <person name="Soriano A."/>
            <person name="Marques L."/>
            <person name="Divol F."/>
            <person name="Doumas P."/>
            <person name="Sallet E."/>
            <person name="Mancinotti D."/>
            <person name="Carrere S."/>
            <person name="Marande W."/>
            <person name="Arribat S."/>
            <person name="Keller J."/>
            <person name="Huneau C."/>
            <person name="Blein T."/>
            <person name="Aime D."/>
            <person name="Laguerre M."/>
            <person name="Taylor J."/>
            <person name="Schubert V."/>
            <person name="Nelson M."/>
            <person name="Geu-Flores F."/>
            <person name="Crespi M."/>
            <person name="Gallardo-Guerrero K."/>
            <person name="Delaux P.-M."/>
            <person name="Salse J."/>
            <person name="Berges H."/>
            <person name="Guyot R."/>
            <person name="Gouzy J."/>
            <person name="Peret B."/>
        </authorList>
    </citation>
    <scope>NUCLEOTIDE SEQUENCE [LARGE SCALE GENOMIC DNA]</scope>
    <source>
        <strain evidence="7">cv. Amiga</strain>
    </source>
</reference>
<keyword evidence="6" id="KW-0326">Glycosidase</keyword>
<evidence type="ECO:0000256" key="2">
    <source>
        <dbReference type="ARBA" id="ARBA00022670"/>
    </source>
</evidence>
<proteinExistence type="inferred from homology"/>
<dbReference type="GO" id="GO:0045493">
    <property type="term" value="P:xylan catabolic process"/>
    <property type="evidence" value="ECO:0007669"/>
    <property type="project" value="UniProtKB-KW"/>
</dbReference>
<keyword evidence="2" id="KW-0645">Protease</keyword>
<evidence type="ECO:0000256" key="1">
    <source>
        <dbReference type="ARBA" id="ARBA00007447"/>
    </source>
</evidence>
<dbReference type="InterPro" id="IPR033121">
    <property type="entry name" value="PEPTIDASE_A1"/>
</dbReference>
<evidence type="ECO:0000259" key="5">
    <source>
        <dbReference type="PROSITE" id="PS51767"/>
    </source>
</evidence>
<keyword evidence="7" id="KW-1185">Reference proteome</keyword>
<feature type="domain" description="Peptidase A1" evidence="5">
    <location>
        <begin position="1"/>
        <end position="97"/>
    </location>
</feature>
<dbReference type="AlphaFoldDB" id="A0A6A4Q4C2"/>
<dbReference type="GO" id="GO:0004190">
    <property type="term" value="F:aspartic-type endopeptidase activity"/>
    <property type="evidence" value="ECO:0007669"/>
    <property type="project" value="InterPro"/>
</dbReference>
<keyword evidence="6" id="KW-0858">Xylan degradation</keyword>
<evidence type="ECO:0000256" key="4">
    <source>
        <dbReference type="ARBA" id="ARBA00022801"/>
    </source>
</evidence>
<dbReference type="PROSITE" id="PS51767">
    <property type="entry name" value="PEPTIDASE_A1"/>
    <property type="match status" value="1"/>
</dbReference>
<dbReference type="GO" id="GO:0016798">
    <property type="term" value="F:hydrolase activity, acting on glycosyl bonds"/>
    <property type="evidence" value="ECO:0007669"/>
    <property type="project" value="UniProtKB-KW"/>
</dbReference>
<keyword evidence="6" id="KW-0624">Polysaccharide degradation</keyword>